<evidence type="ECO:0000256" key="16">
    <source>
        <dbReference type="SAM" id="Phobius"/>
    </source>
</evidence>
<dbReference type="FunFam" id="2.60.40.60:FF:000037">
    <property type="entry name" value="FAT atypical cadherin 1"/>
    <property type="match status" value="1"/>
</dbReference>
<dbReference type="Pfam" id="PF02210">
    <property type="entry name" value="Laminin_G_2"/>
    <property type="match status" value="1"/>
</dbReference>
<feature type="compositionally biased region" description="Basic and acidic residues" evidence="15">
    <location>
        <begin position="2902"/>
        <end position="2913"/>
    </location>
</feature>
<dbReference type="FunFam" id="2.60.40.60:FF:000033">
    <property type="entry name" value="FAT atypical cadherin 1"/>
    <property type="match status" value="3"/>
</dbReference>
<dbReference type="GO" id="GO:0040008">
    <property type="term" value="P:regulation of growth"/>
    <property type="evidence" value="ECO:0007669"/>
    <property type="project" value="UniProtKB-ARBA"/>
</dbReference>
<dbReference type="GO" id="GO:0035332">
    <property type="term" value="P:positive regulation of hippo signaling"/>
    <property type="evidence" value="ECO:0007669"/>
    <property type="project" value="UniProtKB-ARBA"/>
</dbReference>
<evidence type="ECO:0000256" key="12">
    <source>
        <dbReference type="ARBA" id="ARBA00023180"/>
    </source>
</evidence>
<feature type="domain" description="Cadherin" evidence="19">
    <location>
        <begin position="1262"/>
        <end position="1368"/>
    </location>
</feature>
<feature type="domain" description="Cadherin" evidence="19">
    <location>
        <begin position="735"/>
        <end position="839"/>
    </location>
</feature>
<evidence type="ECO:0000256" key="3">
    <source>
        <dbReference type="ARBA" id="ARBA00022536"/>
    </source>
</evidence>
<dbReference type="FunFam" id="2.60.40.60:FF:000092">
    <property type="entry name" value="Protocadherin 8"/>
    <property type="match status" value="1"/>
</dbReference>
<dbReference type="InterPro" id="IPR001791">
    <property type="entry name" value="Laminin_G"/>
</dbReference>
<feature type="disulfide bond" evidence="14">
    <location>
        <begin position="2250"/>
        <end position="2259"/>
    </location>
</feature>
<dbReference type="InterPro" id="IPR013320">
    <property type="entry name" value="ConA-like_dom_sf"/>
</dbReference>
<dbReference type="FunFam" id="2.60.120.200:FF:000207">
    <property type="entry name" value="Cadherin-related tumor suppressor"/>
    <property type="match status" value="1"/>
</dbReference>
<keyword evidence="11 14" id="KW-1015">Disulfide bond</keyword>
<dbReference type="InterPro" id="IPR001881">
    <property type="entry name" value="EGF-like_Ca-bd_dom"/>
</dbReference>
<dbReference type="SUPFAM" id="SSF49313">
    <property type="entry name" value="Cadherin-like"/>
    <property type="match status" value="18"/>
</dbReference>
<dbReference type="FunFam" id="2.10.25.10:FF:000594">
    <property type="entry name" value="cadherin-related tumor suppressor"/>
    <property type="match status" value="1"/>
</dbReference>
<keyword evidence="21" id="KW-1185">Reference proteome</keyword>
<dbReference type="Gene3D" id="2.10.25.10">
    <property type="entry name" value="Laminin"/>
    <property type="match status" value="4"/>
</dbReference>
<feature type="compositionally biased region" description="Polar residues" evidence="15">
    <location>
        <begin position="2889"/>
        <end position="2901"/>
    </location>
</feature>
<feature type="domain" description="Cadherin" evidence="19">
    <location>
        <begin position="98"/>
        <end position="202"/>
    </location>
</feature>
<feature type="domain" description="EGF-like" evidence="18">
    <location>
        <begin position="2224"/>
        <end position="2260"/>
    </location>
</feature>
<feature type="domain" description="Cadherin" evidence="19">
    <location>
        <begin position="947"/>
        <end position="1050"/>
    </location>
</feature>
<organism evidence="20 21">
    <name type="scientific">Parthenolecanium corni</name>
    <dbReference type="NCBI Taxonomy" id="536013"/>
    <lineage>
        <taxon>Eukaryota</taxon>
        <taxon>Metazoa</taxon>
        <taxon>Ecdysozoa</taxon>
        <taxon>Arthropoda</taxon>
        <taxon>Hexapoda</taxon>
        <taxon>Insecta</taxon>
        <taxon>Pterygota</taxon>
        <taxon>Neoptera</taxon>
        <taxon>Paraneoptera</taxon>
        <taxon>Hemiptera</taxon>
        <taxon>Sternorrhyncha</taxon>
        <taxon>Coccoidea</taxon>
        <taxon>Coccidae</taxon>
        <taxon>Parthenolecanium</taxon>
    </lineage>
</organism>
<dbReference type="FunFam" id="2.60.40.60:FF:000039">
    <property type="entry name" value="FAT atypical cadherin 3"/>
    <property type="match status" value="1"/>
</dbReference>
<dbReference type="SMART" id="SM00181">
    <property type="entry name" value="EGF"/>
    <property type="match status" value="5"/>
</dbReference>
<evidence type="ECO:0000256" key="8">
    <source>
        <dbReference type="ARBA" id="ARBA00022889"/>
    </source>
</evidence>
<evidence type="ECO:0000256" key="11">
    <source>
        <dbReference type="ARBA" id="ARBA00023157"/>
    </source>
</evidence>
<gene>
    <name evidence="20" type="ORF">V9T40_002169</name>
</gene>
<evidence type="ECO:0000256" key="1">
    <source>
        <dbReference type="ARBA" id="ARBA00004251"/>
    </source>
</evidence>
<keyword evidence="3 14" id="KW-0245">EGF-like domain</keyword>
<feature type="domain" description="Cadherin" evidence="19">
    <location>
        <begin position="4"/>
        <end position="97"/>
    </location>
</feature>
<dbReference type="Gene3D" id="2.60.40.60">
    <property type="entry name" value="Cadherins"/>
    <property type="match status" value="18"/>
</dbReference>
<dbReference type="CDD" id="cd00110">
    <property type="entry name" value="LamG"/>
    <property type="match status" value="2"/>
</dbReference>
<evidence type="ECO:0000256" key="6">
    <source>
        <dbReference type="ARBA" id="ARBA00022737"/>
    </source>
</evidence>
<dbReference type="FunFam" id="2.10.25.10:FF:000012">
    <property type="entry name" value="Delta-like protein"/>
    <property type="match status" value="1"/>
</dbReference>
<accession>A0AAN9TWP5</accession>
<keyword evidence="7 13" id="KW-0106">Calcium</keyword>
<dbReference type="FunFam" id="2.60.40.60:FF:000029">
    <property type="entry name" value="Cadherin EGF LAG seven-pass G-type receptor 3"/>
    <property type="match status" value="1"/>
</dbReference>
<dbReference type="PROSITE" id="PS50025">
    <property type="entry name" value="LAM_G_DOMAIN"/>
    <property type="match status" value="2"/>
</dbReference>
<evidence type="ECO:0000259" key="18">
    <source>
        <dbReference type="PROSITE" id="PS50026"/>
    </source>
</evidence>
<dbReference type="PROSITE" id="PS50026">
    <property type="entry name" value="EGF_3"/>
    <property type="match status" value="3"/>
</dbReference>
<dbReference type="FunFam" id="2.60.40.60:FF:000035">
    <property type="entry name" value="Protocadherin Fat 3"/>
    <property type="match status" value="1"/>
</dbReference>
<keyword evidence="2" id="KW-1003">Cell membrane</keyword>
<dbReference type="GO" id="GO:0090251">
    <property type="term" value="P:protein localization involved in establishment of planar polarity"/>
    <property type="evidence" value="ECO:0007669"/>
    <property type="project" value="UniProtKB-ARBA"/>
</dbReference>
<keyword evidence="10 16" id="KW-0472">Membrane</keyword>
<keyword evidence="4 16" id="KW-0812">Transmembrane</keyword>
<feature type="region of interest" description="Disordered" evidence="15">
    <location>
        <begin position="2969"/>
        <end position="3018"/>
    </location>
</feature>
<dbReference type="Pfam" id="PF00008">
    <property type="entry name" value="EGF"/>
    <property type="match status" value="2"/>
</dbReference>
<sequence>MSTELSVSEDLPVGHVVTTVKATDPDTPTRITYSLAGEDAEKFNLDPDTGVLSLTDLLDRETKAKHKLYIQASDGIQKAETCLTIVVTDTNDNPPVFSESVYSFDIAENEARGTKIGQISATDEDEGVNSVITYTVVSDWGNDVFSLNPQSGIFTLTAKLDYEEVQHYVFTVQAQDYGRPALSSTVTVYLNVVDLNDNQPTFESSSYSAELLENVTIGTSVLSVSAEDLDSGDNGRIEYQLVSENKENDFIIDSRNGTISTRRLLDRETTPFYNLVVVATDKAKYPQTRLSSSVQVTISIKDVNDMSPEFVMPNETSVLENTALNTVVTVIKAIDRDEGRNGYLEYSLSDSSGGMFTLGNADGLLRVNGKLDRETKANYSLKVKARDRGEPPRQTEVELVVRVLDENDNNPTFNPKQYFAQIAENASIGVTILQVFASDEDEGVNGRIRYSIVDGDENRDFSIGDDSGTIRVAKNLNYERKNNYTLTVKAEDCEGNPELEVRSDTAIVAITITDVNDNFPVFVHSPYYAYVMENTVPYPNGYVLSVKAYDADSPPFNSQIRYFLKEGDLDLFRINATSGEIFLLRSLDREKQAEHVLSVVAMDAGSPPLTGSGTVHIFVQDVNDHSPHFEQTDYVAFVQENLPPGSDIIRIQAVDDDFGPNAKLRYSLLGDRVDRFQVNSETGLISTKIPLDREDTSVYRLTLIAQDSSVIEPKASTVNVIINVLDENDNAPVFAQNQYTVYISDKTLQNEFVFGVIAADSDRDENSKIIYSMTGTDASKFTLNSKTGVIKAAKDLRFDNIGTDTFKITILASDSGTPPKRSYAQVTIKLRPSHLFPVIVTPKETGFVLAENSPSGKLITKLRATSPKPGPSGVIKFSIAGGNLGEAFKVDTNTGEVTVSDGELDYESLNQYELWIEAQDSDIVPLRSVVQLLINVTDVNDNAPIFENLTYNCAVMEEEYPPLSVLQVKATDQDSGLNGRVSYRLKTDANEAFIIDPQTGEISANAKLDREQISSYQLTVEAYDGGVPSLHSSALVYVTVLDKNDNPPKFTRLFSVNVTENAEAGAFVIQITSSDLDIGENANASFSFAENPGNKFAIDSSSGNVTVIGPLDREVEDEYLLKVVAVDGSWRAETPLTITVQDQNDNSPEFERSVYSFYFPESNQHGMYIGSTVAQDKDKQGPNSLITYSLTHPSDYFSIDPSTAEIFSKKRLRYKYSALDSSPENQYSFVVVATDNGKPPLSSECHVIVNVINANKFAPKFEQREYFSPVLDTASLGQRILQIKATDSMDSGINAEIEYLKIDGNDTDIFDIGRSNGWISLARSLDDVKRMTKFVMTIKATDHGIPSKSDQTTVSLVICGENTHTPVFSAISYQVIVPENEPVGSIILTIVATDEDEGPNGMIRYSINKTDNSDDKFNINSISGAITITEPLDYDEINEYRLTILAKDLGFKAKSSIATLTVMLTDINDNPPVFNSTRFEINISEKLPANSRVTQIIATDVDSPKYAIIRYRIVGGSGKEFFRIDADTGTIYSLVQFDYEEKNEYTLEIIATNPDSPMQGRTTIVAQIMGENEHYPLFMQPVFHYDISESASVGTYVGSVKATDQDAGEDGIVFYLFVGSSNDKGFAIDPLTGVITVSKHLDRETQNRVVLTVMAKNAGSIRGNDIDEAQVIISIQDGNDPPEFFKEVYEAEIAENVPIGTKVLSVKAFDKDVRQQHNQFSYSIINGNFDKAFKIESQTGEIETAAMLDRETIAFYNLIVAAIDTGSPPETGTATVKITVSDVNDNGPNFASQLPLIGYVWENEPPGTWVTKLIAEDPDLPPNGGPFTYVKIGGAHQNLFSLDPHTGLITTSQFIDREITPQMDLLISVEDNGEPRMKSTHTVQIFVLDSNDSPSTSRSVHVVVHAFNDQFPVGKIADIRPNDPDRMGYYQCRLINDIQPKGVLSIPVECDLHASKVALGSGFSFSVLGNDGTHADVQSTVSVEFISFTNRTIENTLIVRIENVTASRFLATYYKDFLDLLKNISHHGDSPLIYSLYNSGAGLKMALAIRNGSEYRSAESVRLMLSRHLTAIRQLFQQNVVVTIGYSPCKNNICENGAACKDEIKVRNDTIIVDTQSLIFTSPMVHKRFTCFCMEGFTGDMCEKRQDPCTPNPCQAGGICRKQGNDFQCQCPPKREGPLCEEEHIDRCDENPCQNGGSCRESPDSSSYFCLCRPGYRGTQCEIIADSCRPNPCLNGGFCVSLKPGYKCNCPEGLHGRHCEKSTFGFGDLSYMTFPGLDSNTNDISVTFATVKLDALLVYNYGVQTGGRSDFVALELVNGKAVFSYGGTRTAITSITVPQMTSNLTSMSSISLADGNWHKITATRNGRVVSLSVAACVENGDSCQECKPGDVSCYTDNTGPSGTLNFNNNPLYIGGLASSDAILERPGQVHSDDFVGCMHSISINGRHLNLSHPIKSFGVEPMCNRSAQSLCRAANLVDGGSVCGGGACHDQWKRVSCSCDDSGTVAPNCNAAFEPVSMSEGGFVEFKISEKHRRIQLLEYVYGGSTLWHTRYTADRSRRQLVNNFERMGAVVNKFVSITFRTIRSNGLLLFMATDKDYTAVEMFDGQIIYHSKLGKGTPVNMSLESNEILSDGQWHHLKLQVHQRILKVYIDHERVGEELDSESIHNFLDPYLTFISLGGLRNDYASNSDLNTHSFSGCFGNFSINGEIQPLNGGGSIFSDVIHHGKVSVGCAGPIISGAVSNPDPLRIGVSLVVVFFMTLLIAIVVSFMAFRLRKQKKDKPMVSHIKQNGGPNMVGNGGVMTGAGDVIRSGFNSDASVPPFMTDNTDIIRGVTGHHIVAPELISKSRYKDQEMTTMEHIQRSQRPDIIEREVVGKSPPPREEHHPVMQQVTHHSHNSGQPHNEHDFPEHYDLENSSSIAPSDIDIICHYKSYRDGGNNIRKYKLPPTHLPHPAPLYHKHNIQHRHSPLHESGFNIHSRGSSHSVVRPPPRVESPKQLNLQHQSTPLARLSPSSELSQQMPRILTLQDISGKPLQSALLATTSSSGGVGKDVLHTNSERSLNSPVMSQLSGRSSSESRKTAGPPSHNHSNESNHGLSIGLGHPRNSSLVSTLDVVSCTSRPDNVPNSVHHHLHRSPSNVVDDNQSSTSTEESGNDSFTCSEIEYDNNSVSGEKLTDVILNNLADDDRIRPRNGDRNGTSKPPRMSPFNNFDSSFRGSLSTLVASDDDISHVPMFRPQNGSPASSIPISLGWEYLLNWGPNYENFAGVFKDIAKLPESINSMRPPNKTNKSPEEYV</sequence>
<dbReference type="FunFam" id="2.60.40.60:FF:000032">
    <property type="entry name" value="FAT atypical cadherin 1"/>
    <property type="match status" value="1"/>
</dbReference>
<dbReference type="InterPro" id="IPR015919">
    <property type="entry name" value="Cadherin-like_sf"/>
</dbReference>
<dbReference type="FunFam" id="2.60.40.60:FF:000116">
    <property type="entry name" value="Dachsous cadherin-related 2"/>
    <property type="match status" value="1"/>
</dbReference>
<feature type="domain" description="EGF-like" evidence="18">
    <location>
        <begin position="2184"/>
        <end position="2222"/>
    </location>
</feature>
<dbReference type="GO" id="GO:0050769">
    <property type="term" value="P:positive regulation of neurogenesis"/>
    <property type="evidence" value="ECO:0007669"/>
    <property type="project" value="UniProtKB-ARBA"/>
</dbReference>
<protein>
    <submittedName>
        <fullName evidence="20">Uncharacterized protein</fullName>
    </submittedName>
</protein>
<dbReference type="Proteomes" id="UP001367676">
    <property type="component" value="Unassembled WGS sequence"/>
</dbReference>
<dbReference type="PANTHER" id="PTHR24026:SF126">
    <property type="entry name" value="PROTOCADHERIN FAT 4"/>
    <property type="match status" value="1"/>
</dbReference>
<comment type="caution">
    <text evidence="20">The sequence shown here is derived from an EMBL/GenBank/DDBJ whole genome shotgun (WGS) entry which is preliminary data.</text>
</comment>
<dbReference type="GO" id="GO:0016318">
    <property type="term" value="P:ommatidial rotation"/>
    <property type="evidence" value="ECO:0007669"/>
    <property type="project" value="UniProtKB-ARBA"/>
</dbReference>
<keyword evidence="8" id="KW-0130">Cell adhesion</keyword>
<feature type="domain" description="Laminin G" evidence="17">
    <location>
        <begin position="2549"/>
        <end position="2732"/>
    </location>
</feature>
<dbReference type="GO" id="GO:0007424">
    <property type="term" value="P:open tracheal system development"/>
    <property type="evidence" value="ECO:0007669"/>
    <property type="project" value="UniProtKB-ARBA"/>
</dbReference>
<dbReference type="GO" id="GO:0007156">
    <property type="term" value="P:homophilic cell adhesion via plasma membrane adhesion molecules"/>
    <property type="evidence" value="ECO:0007669"/>
    <property type="project" value="InterPro"/>
</dbReference>
<dbReference type="CDD" id="cd11304">
    <property type="entry name" value="Cadherin_repeat"/>
    <property type="match status" value="18"/>
</dbReference>
<dbReference type="InterPro" id="IPR020894">
    <property type="entry name" value="Cadherin_CS"/>
</dbReference>
<evidence type="ECO:0000256" key="9">
    <source>
        <dbReference type="ARBA" id="ARBA00022989"/>
    </source>
</evidence>
<keyword evidence="6" id="KW-0677">Repeat</keyword>
<dbReference type="Pfam" id="PF00054">
    <property type="entry name" value="Laminin_G_1"/>
    <property type="match status" value="1"/>
</dbReference>
<dbReference type="SMART" id="SM00282">
    <property type="entry name" value="LamG"/>
    <property type="match status" value="2"/>
</dbReference>
<dbReference type="SUPFAM" id="SSF49899">
    <property type="entry name" value="Concanavalin A-like lectins/glucanases"/>
    <property type="match status" value="2"/>
</dbReference>
<feature type="domain" description="Cadherin" evidence="19">
    <location>
        <begin position="1151"/>
        <end position="1261"/>
    </location>
</feature>
<feature type="disulfide bond" evidence="14">
    <location>
        <begin position="2212"/>
        <end position="2221"/>
    </location>
</feature>
<dbReference type="SUPFAM" id="SSF57196">
    <property type="entry name" value="EGF/Laminin"/>
    <property type="match status" value="2"/>
</dbReference>
<feature type="domain" description="Cadherin" evidence="19">
    <location>
        <begin position="841"/>
        <end position="946"/>
    </location>
</feature>
<feature type="disulfide bond" evidence="14">
    <location>
        <begin position="2171"/>
        <end position="2180"/>
    </location>
</feature>
<evidence type="ECO:0000256" key="2">
    <source>
        <dbReference type="ARBA" id="ARBA00022475"/>
    </source>
</evidence>
<feature type="domain" description="Cadherin" evidence="19">
    <location>
        <begin position="630"/>
        <end position="734"/>
    </location>
</feature>
<feature type="compositionally biased region" description="Basic and acidic residues" evidence="15">
    <location>
        <begin position="3185"/>
        <end position="3194"/>
    </location>
</feature>
<feature type="region of interest" description="Disordered" evidence="15">
    <location>
        <begin position="3042"/>
        <end position="3104"/>
    </location>
</feature>
<feature type="domain" description="Cadherin" evidence="19">
    <location>
        <begin position="1475"/>
        <end position="1578"/>
    </location>
</feature>
<dbReference type="PROSITE" id="PS00232">
    <property type="entry name" value="CADHERIN_1"/>
    <property type="match status" value="8"/>
</dbReference>
<dbReference type="FunFam" id="2.60.40.60:FF:000106">
    <property type="entry name" value="FAT atypical cadherin 4"/>
    <property type="match status" value="1"/>
</dbReference>
<keyword evidence="9 16" id="KW-1133">Transmembrane helix</keyword>
<dbReference type="GO" id="GO:0120035">
    <property type="term" value="P:regulation of plasma membrane bounded cell projection organization"/>
    <property type="evidence" value="ECO:0007669"/>
    <property type="project" value="UniProtKB-ARBA"/>
</dbReference>
<feature type="domain" description="Cadherin" evidence="19">
    <location>
        <begin position="414"/>
        <end position="522"/>
    </location>
</feature>
<comment type="caution">
    <text evidence="14">Lacks conserved residue(s) required for the propagation of feature annotation.</text>
</comment>
<evidence type="ECO:0000256" key="15">
    <source>
        <dbReference type="SAM" id="MobiDB-lite"/>
    </source>
</evidence>
<dbReference type="GO" id="GO:0030855">
    <property type="term" value="P:epithelial cell differentiation"/>
    <property type="evidence" value="ECO:0007669"/>
    <property type="project" value="UniProtKB-ARBA"/>
</dbReference>
<dbReference type="GO" id="GO:0048056">
    <property type="term" value="P:R3/R4 cell differentiation"/>
    <property type="evidence" value="ECO:0007669"/>
    <property type="project" value="UniProtKB-ARBA"/>
</dbReference>
<reference evidence="20 21" key="1">
    <citation type="submission" date="2024-03" db="EMBL/GenBank/DDBJ databases">
        <title>Adaptation during the transition from Ophiocordyceps entomopathogen to insect associate is accompanied by gene loss and intensified selection.</title>
        <authorList>
            <person name="Ward C.M."/>
            <person name="Onetto C.A."/>
            <person name="Borneman A.R."/>
        </authorList>
    </citation>
    <scope>NUCLEOTIDE SEQUENCE [LARGE SCALE GENOMIC DNA]</scope>
    <source>
        <strain evidence="20">AWRI1</strain>
        <tissue evidence="20">Single Adult Female</tissue>
    </source>
</reference>
<feature type="domain" description="Cadherin" evidence="19">
    <location>
        <begin position="1050"/>
        <end position="1150"/>
    </location>
</feature>
<feature type="region of interest" description="Disordered" evidence="15">
    <location>
        <begin position="3185"/>
        <end position="3209"/>
    </location>
</feature>
<feature type="domain" description="Cadherin" evidence="19">
    <location>
        <begin position="1369"/>
        <end position="1474"/>
    </location>
</feature>
<feature type="compositionally biased region" description="Polar residues" evidence="15">
    <location>
        <begin position="2996"/>
        <end position="3018"/>
    </location>
</feature>
<dbReference type="InterPro" id="IPR000742">
    <property type="entry name" value="EGF"/>
</dbReference>
<evidence type="ECO:0000259" key="17">
    <source>
        <dbReference type="PROSITE" id="PS50025"/>
    </source>
</evidence>
<evidence type="ECO:0000256" key="14">
    <source>
        <dbReference type="PROSITE-ProRule" id="PRU00076"/>
    </source>
</evidence>
<feature type="compositionally biased region" description="Polar residues" evidence="15">
    <location>
        <begin position="3086"/>
        <end position="3095"/>
    </location>
</feature>
<dbReference type="PROSITE" id="PS01186">
    <property type="entry name" value="EGF_2"/>
    <property type="match status" value="2"/>
</dbReference>
<feature type="domain" description="Cadherin" evidence="19">
    <location>
        <begin position="1685"/>
        <end position="1790"/>
    </location>
</feature>
<feature type="region of interest" description="Disordered" evidence="15">
    <location>
        <begin position="3120"/>
        <end position="3160"/>
    </location>
</feature>
<dbReference type="GO" id="GO:0016327">
    <property type="term" value="C:apicolateral plasma membrane"/>
    <property type="evidence" value="ECO:0007669"/>
    <property type="project" value="UniProtKB-ARBA"/>
</dbReference>
<dbReference type="Gene3D" id="2.60.120.200">
    <property type="match status" value="2"/>
</dbReference>
<feature type="domain" description="Cadherin" evidence="19">
    <location>
        <begin position="1579"/>
        <end position="1684"/>
    </location>
</feature>
<feature type="compositionally biased region" description="Polar residues" evidence="15">
    <location>
        <begin position="3135"/>
        <end position="3160"/>
    </location>
</feature>
<evidence type="ECO:0000256" key="7">
    <source>
        <dbReference type="ARBA" id="ARBA00022837"/>
    </source>
</evidence>
<evidence type="ECO:0000259" key="19">
    <source>
        <dbReference type="PROSITE" id="PS50268"/>
    </source>
</evidence>
<dbReference type="Pfam" id="PF00028">
    <property type="entry name" value="Cadherin"/>
    <property type="match status" value="18"/>
</dbReference>
<dbReference type="SMART" id="SM00112">
    <property type="entry name" value="CA"/>
    <property type="match status" value="18"/>
</dbReference>
<dbReference type="FunFam" id="2.60.40.60:FF:000020">
    <property type="entry name" value="Dachsous cadherin-related 1b"/>
    <property type="match status" value="3"/>
</dbReference>
<dbReference type="GO" id="GO:0005911">
    <property type="term" value="C:cell-cell junction"/>
    <property type="evidence" value="ECO:0007669"/>
    <property type="project" value="UniProtKB-ARBA"/>
</dbReference>
<dbReference type="GO" id="GO:0048589">
    <property type="term" value="P:developmental growth"/>
    <property type="evidence" value="ECO:0007669"/>
    <property type="project" value="UniProtKB-ARBA"/>
</dbReference>
<dbReference type="FunFam" id="2.60.40.60:FF:000080">
    <property type="entry name" value="FAT atypical cadherin 1"/>
    <property type="match status" value="1"/>
</dbReference>
<dbReference type="InterPro" id="IPR002126">
    <property type="entry name" value="Cadherin-like_dom"/>
</dbReference>
<dbReference type="FunFam" id="2.60.40.60:FF:000101">
    <property type="entry name" value="FAT atypical cadherin 4"/>
    <property type="match status" value="1"/>
</dbReference>
<name>A0AAN9TWP5_9HEMI</name>
<keyword evidence="5" id="KW-0732">Signal</keyword>
<dbReference type="PROSITE" id="PS50268">
    <property type="entry name" value="CADHERIN_2"/>
    <property type="match status" value="18"/>
</dbReference>
<feature type="region of interest" description="Disordered" evidence="15">
    <location>
        <begin position="2876"/>
        <end position="2913"/>
    </location>
</feature>
<feature type="disulfide bond" evidence="14">
    <location>
        <begin position="2193"/>
        <end position="2210"/>
    </location>
</feature>
<keyword evidence="12" id="KW-0325">Glycoprotein</keyword>
<feature type="compositionally biased region" description="Basic and acidic residues" evidence="15">
    <location>
        <begin position="2876"/>
        <end position="2886"/>
    </location>
</feature>
<feature type="domain" description="Cadherin" evidence="19">
    <location>
        <begin position="523"/>
        <end position="629"/>
    </location>
</feature>
<feature type="transmembrane region" description="Helical" evidence="16">
    <location>
        <begin position="2749"/>
        <end position="2772"/>
    </location>
</feature>
<dbReference type="SMART" id="SM00179">
    <property type="entry name" value="EGF_CA"/>
    <property type="match status" value="3"/>
</dbReference>
<dbReference type="CDD" id="cd00054">
    <property type="entry name" value="EGF_CA"/>
    <property type="match status" value="3"/>
</dbReference>
<feature type="domain" description="EGF-like" evidence="18">
    <location>
        <begin position="2145"/>
        <end position="2181"/>
    </location>
</feature>
<evidence type="ECO:0000313" key="20">
    <source>
        <dbReference type="EMBL" id="KAK7590556.1"/>
    </source>
</evidence>
<proteinExistence type="predicted"/>
<evidence type="ECO:0000256" key="5">
    <source>
        <dbReference type="ARBA" id="ARBA00022729"/>
    </source>
</evidence>
<evidence type="ECO:0000256" key="4">
    <source>
        <dbReference type="ARBA" id="ARBA00022692"/>
    </source>
</evidence>
<dbReference type="PANTHER" id="PTHR24026">
    <property type="entry name" value="FAT ATYPICAL CADHERIN-RELATED"/>
    <property type="match status" value="1"/>
</dbReference>
<dbReference type="PRINTS" id="PR00205">
    <property type="entry name" value="CADHERIN"/>
</dbReference>
<dbReference type="GO" id="GO:0005509">
    <property type="term" value="F:calcium ion binding"/>
    <property type="evidence" value="ECO:0007669"/>
    <property type="project" value="UniProtKB-UniRule"/>
</dbReference>
<evidence type="ECO:0000256" key="10">
    <source>
        <dbReference type="ARBA" id="ARBA00023136"/>
    </source>
</evidence>
<evidence type="ECO:0000313" key="21">
    <source>
        <dbReference type="Proteomes" id="UP001367676"/>
    </source>
</evidence>
<dbReference type="GO" id="GO:0007411">
    <property type="term" value="P:axon guidance"/>
    <property type="evidence" value="ECO:0007669"/>
    <property type="project" value="UniProtKB-ARBA"/>
</dbReference>
<evidence type="ECO:0000256" key="13">
    <source>
        <dbReference type="PROSITE-ProRule" id="PRU00043"/>
    </source>
</evidence>
<feature type="domain" description="Laminin G" evidence="17">
    <location>
        <begin position="2261"/>
        <end position="2463"/>
    </location>
</feature>
<dbReference type="FunFam" id="2.60.40.60:FF:000118">
    <property type="entry name" value="protocadherin Fat 4"/>
    <property type="match status" value="1"/>
</dbReference>
<dbReference type="PROSITE" id="PS00022">
    <property type="entry name" value="EGF_1"/>
    <property type="match status" value="4"/>
</dbReference>
<feature type="domain" description="Cadherin" evidence="19">
    <location>
        <begin position="1792"/>
        <end position="1896"/>
    </location>
</feature>
<feature type="domain" description="Cadherin" evidence="19">
    <location>
        <begin position="310"/>
        <end position="413"/>
    </location>
</feature>
<feature type="domain" description="Cadherin" evidence="19">
    <location>
        <begin position="203"/>
        <end position="310"/>
    </location>
</feature>
<dbReference type="EMBL" id="JBBCAQ010000022">
    <property type="protein sequence ID" value="KAK7590556.1"/>
    <property type="molecule type" value="Genomic_DNA"/>
</dbReference>
<comment type="subcellular location">
    <subcellularLocation>
        <location evidence="1">Cell membrane</location>
        <topology evidence="1">Single-pass type I membrane protein</topology>
    </subcellularLocation>
</comment>